<dbReference type="PANTHER" id="PTHR32060:SF30">
    <property type="entry name" value="CARBOXY-TERMINAL PROCESSING PROTEASE CTPA"/>
    <property type="match status" value="1"/>
</dbReference>
<dbReference type="Pfam" id="PF03572">
    <property type="entry name" value="Peptidase_S41"/>
    <property type="match status" value="1"/>
</dbReference>
<dbReference type="SMART" id="SM00245">
    <property type="entry name" value="TSPc"/>
    <property type="match status" value="1"/>
</dbReference>
<dbReference type="SUPFAM" id="SSF52096">
    <property type="entry name" value="ClpP/crotonase"/>
    <property type="match status" value="1"/>
</dbReference>
<dbReference type="GO" id="GO:0006508">
    <property type="term" value="P:proteolysis"/>
    <property type="evidence" value="ECO:0007669"/>
    <property type="project" value="InterPro"/>
</dbReference>
<dbReference type="InterPro" id="IPR005151">
    <property type="entry name" value="Tail-specific_protease"/>
</dbReference>
<dbReference type="GO" id="GO:0030288">
    <property type="term" value="C:outer membrane-bounded periplasmic space"/>
    <property type="evidence" value="ECO:0007669"/>
    <property type="project" value="TreeGrafter"/>
</dbReference>
<dbReference type="Gene3D" id="3.90.226.10">
    <property type="entry name" value="2-enoyl-CoA Hydratase, Chain A, domain 1"/>
    <property type="match status" value="1"/>
</dbReference>
<evidence type="ECO:0000313" key="3">
    <source>
        <dbReference type="EMBL" id="TLP94992.1"/>
    </source>
</evidence>
<dbReference type="GO" id="GO:0007165">
    <property type="term" value="P:signal transduction"/>
    <property type="evidence" value="ECO:0007669"/>
    <property type="project" value="TreeGrafter"/>
</dbReference>
<dbReference type="InterPro" id="IPR029045">
    <property type="entry name" value="ClpP/crotonase-like_dom_sf"/>
</dbReference>
<feature type="domain" description="Tail specific protease" evidence="2">
    <location>
        <begin position="248"/>
        <end position="445"/>
    </location>
</feature>
<sequence>MVLPTFDQSVRCEILGLPGTESLRDLLELESREFEAVLGQPMEFAPPSQRRRNVWQVNVQPGISASSLHAETENLRLISRVRRPADFAETLQLLHSLAHSPTSSAQCSECRTYAEVAARISSEIANTYPYFTLRGLSWDRICSRYSDLGSLRGGAFWHMAQRWVAELGDAHTAVRAPGSVSHPPYRAEMTLAGAALLSVPDDSRAFQAGVRVGWLMDVESPHLWLATTGASPQQHAEVAARRFMTMGSAPRTFSARDGRGRTVEWQEPPPPAMPSVSRHGPTLRVARFEKSTPALLCAGLRSLSDEATVVLDLRGNTGGNLVAADACRRMLIREPGEYGSVRYSNARGSLSAHYPIWLNPKATTSPAHLRILVDSMTYSAAEDFLQPLADLDNVSVEGGPTGGGSGRPRTIPLMGGYTLRVSTAITYTTQGAPIELKGLNAATLPRRTHEHSTGSADTLQE</sequence>
<protein>
    <recommendedName>
        <fullName evidence="2">Tail specific protease domain-containing protein</fullName>
    </recommendedName>
</protein>
<dbReference type="EMBL" id="VAVZ01000030">
    <property type="protein sequence ID" value="TLP94992.1"/>
    <property type="molecule type" value="Genomic_DNA"/>
</dbReference>
<evidence type="ECO:0000259" key="2">
    <source>
        <dbReference type="SMART" id="SM00245"/>
    </source>
</evidence>
<keyword evidence="4" id="KW-1185">Reference proteome</keyword>
<gene>
    <name evidence="3" type="ORF">FEF26_11100</name>
</gene>
<evidence type="ECO:0000256" key="1">
    <source>
        <dbReference type="SAM" id="MobiDB-lite"/>
    </source>
</evidence>
<proteinExistence type="predicted"/>
<dbReference type="RefSeq" id="WP_138253602.1">
    <property type="nucleotide sequence ID" value="NZ_VAVZ01000030.1"/>
</dbReference>
<dbReference type="GO" id="GO:0004175">
    <property type="term" value="F:endopeptidase activity"/>
    <property type="evidence" value="ECO:0007669"/>
    <property type="project" value="TreeGrafter"/>
</dbReference>
<feature type="region of interest" description="Disordered" evidence="1">
    <location>
        <begin position="250"/>
        <end position="279"/>
    </location>
</feature>
<dbReference type="AlphaFoldDB" id="A0A5R9B942"/>
<reference evidence="3 4" key="1">
    <citation type="submission" date="2019-05" db="EMBL/GenBank/DDBJ databases">
        <title>Nesterenkonia sp. GY074 isolated from the Southern Atlantic Ocean.</title>
        <authorList>
            <person name="Zhang G."/>
        </authorList>
    </citation>
    <scope>NUCLEOTIDE SEQUENCE [LARGE SCALE GENOMIC DNA]</scope>
    <source>
        <strain evidence="3 4">GY074</strain>
    </source>
</reference>
<dbReference type="PANTHER" id="PTHR32060">
    <property type="entry name" value="TAIL-SPECIFIC PROTEASE"/>
    <property type="match status" value="1"/>
</dbReference>
<dbReference type="Proteomes" id="UP000310458">
    <property type="component" value="Unassembled WGS sequence"/>
</dbReference>
<accession>A0A5R9B942</accession>
<dbReference type="OrthoDB" id="3670998at2"/>
<organism evidence="3 4">
    <name type="scientific">Nesterenkonia salmonea</name>
    <dbReference type="NCBI Taxonomy" id="1804987"/>
    <lineage>
        <taxon>Bacteria</taxon>
        <taxon>Bacillati</taxon>
        <taxon>Actinomycetota</taxon>
        <taxon>Actinomycetes</taxon>
        <taxon>Micrococcales</taxon>
        <taxon>Micrococcaceae</taxon>
        <taxon>Nesterenkonia</taxon>
    </lineage>
</organism>
<comment type="caution">
    <text evidence="3">The sequence shown here is derived from an EMBL/GenBank/DDBJ whole genome shotgun (WGS) entry which is preliminary data.</text>
</comment>
<name>A0A5R9B942_9MICC</name>
<evidence type="ECO:0000313" key="4">
    <source>
        <dbReference type="Proteomes" id="UP000310458"/>
    </source>
</evidence>
<dbReference type="GO" id="GO:0008236">
    <property type="term" value="F:serine-type peptidase activity"/>
    <property type="evidence" value="ECO:0007669"/>
    <property type="project" value="InterPro"/>
</dbReference>
<feature type="compositionally biased region" description="Basic and acidic residues" evidence="1">
    <location>
        <begin position="254"/>
        <end position="264"/>
    </location>
</feature>